<dbReference type="AlphaFoldDB" id="A0A9Q4KLR4"/>
<name>A0A9Q4KLR4_9BACT</name>
<dbReference type="Proteomes" id="UP001075461">
    <property type="component" value="Unassembled WGS sequence"/>
</dbReference>
<evidence type="ECO:0000313" key="2">
    <source>
        <dbReference type="Proteomes" id="UP001075461"/>
    </source>
</evidence>
<dbReference type="InterPro" id="IPR037026">
    <property type="entry name" value="Vgr_OB-fold_dom_sf"/>
</dbReference>
<dbReference type="EMBL" id="JAPXGP010000008">
    <property type="protein sequence ID" value="MCZ6162436.1"/>
    <property type="molecule type" value="Genomic_DNA"/>
</dbReference>
<sequence length="49" mass="5644">MITLGVICKIKNDRSLVRVYYQGTITDFIPYLATANSFKRHFIPPRVGE</sequence>
<organism evidence="1 2">
    <name type="scientific">Campylobacter ureolyticus</name>
    <dbReference type="NCBI Taxonomy" id="827"/>
    <lineage>
        <taxon>Bacteria</taxon>
        <taxon>Pseudomonadati</taxon>
        <taxon>Campylobacterota</taxon>
        <taxon>Epsilonproteobacteria</taxon>
        <taxon>Campylobacterales</taxon>
        <taxon>Campylobacteraceae</taxon>
        <taxon>Campylobacter</taxon>
    </lineage>
</organism>
<proteinExistence type="predicted"/>
<evidence type="ECO:0000313" key="1">
    <source>
        <dbReference type="EMBL" id="MCZ6162436.1"/>
    </source>
</evidence>
<dbReference type="Gene3D" id="2.40.50.230">
    <property type="entry name" value="Gp5 N-terminal domain"/>
    <property type="match status" value="1"/>
</dbReference>
<accession>A0A9Q4KLR4</accession>
<gene>
    <name evidence="1" type="ORF">O6B92_08860</name>
</gene>
<reference evidence="1" key="1">
    <citation type="submission" date="2022-12" db="EMBL/GenBank/DDBJ databases">
        <title>Species Delineation and Comparative Genomics within the Campylobacter ureolyticus Complex.</title>
        <authorList>
            <person name="Maki J."/>
            <person name="Howard M."/>
            <person name="Connelly S."/>
            <person name="Hardy D.J."/>
            <person name="Cameron A."/>
        </authorList>
    </citation>
    <scope>NUCLEOTIDE SEQUENCE</scope>
    <source>
        <strain evidence="1">URMC_786</strain>
    </source>
</reference>
<protein>
    <submittedName>
        <fullName evidence="1">Uncharacterized protein</fullName>
    </submittedName>
</protein>
<dbReference type="RefSeq" id="WP_269480668.1">
    <property type="nucleotide sequence ID" value="NZ_JAPXGH010000011.1"/>
</dbReference>
<comment type="caution">
    <text evidence="1">The sequence shown here is derived from an EMBL/GenBank/DDBJ whole genome shotgun (WGS) entry which is preliminary data.</text>
</comment>